<dbReference type="Gene3D" id="2.60.40.150">
    <property type="entry name" value="C2 domain"/>
    <property type="match status" value="1"/>
</dbReference>
<dbReference type="AlphaFoldDB" id="A0A7R9BQ49"/>
<dbReference type="GO" id="GO:0005509">
    <property type="term" value="F:calcium ion binding"/>
    <property type="evidence" value="ECO:0007669"/>
    <property type="project" value="TreeGrafter"/>
</dbReference>
<gene>
    <name evidence="3" type="ORF">NMOB1V02_LOCUS6283</name>
</gene>
<dbReference type="PANTHER" id="PTHR37412">
    <property type="entry name" value="C2 DOMAIN-CONTAINING PROTEIN 5"/>
    <property type="match status" value="1"/>
</dbReference>
<dbReference type="GO" id="GO:0005544">
    <property type="term" value="F:calcium-dependent phospholipid binding"/>
    <property type="evidence" value="ECO:0007669"/>
    <property type="project" value="InterPro"/>
</dbReference>
<dbReference type="Pfam" id="PF00168">
    <property type="entry name" value="C2"/>
    <property type="match status" value="1"/>
</dbReference>
<dbReference type="Proteomes" id="UP000678499">
    <property type="component" value="Unassembled WGS sequence"/>
</dbReference>
<name>A0A7R9BQ49_9CRUS</name>
<evidence type="ECO:0000313" key="3">
    <source>
        <dbReference type="EMBL" id="CAD7278584.1"/>
    </source>
</evidence>
<dbReference type="PANTHER" id="PTHR37412:SF2">
    <property type="entry name" value="C2 DOMAIN-CONTAINING PROTEIN 5"/>
    <property type="match status" value="1"/>
</dbReference>
<dbReference type="GO" id="GO:0090314">
    <property type="term" value="P:positive regulation of protein targeting to membrane"/>
    <property type="evidence" value="ECO:0007669"/>
    <property type="project" value="TreeGrafter"/>
</dbReference>
<dbReference type="InterPro" id="IPR037785">
    <property type="entry name" value="C2_C2CD5"/>
</dbReference>
<dbReference type="Pfam" id="PF23025">
    <property type="entry name" value="YbjQ_2"/>
    <property type="match status" value="3"/>
</dbReference>
<dbReference type="EMBL" id="CAJPEX010001276">
    <property type="protein sequence ID" value="CAG0918736.1"/>
    <property type="molecule type" value="Genomic_DNA"/>
</dbReference>
<feature type="domain" description="C2" evidence="2">
    <location>
        <begin position="1"/>
        <end position="106"/>
    </location>
</feature>
<dbReference type="GO" id="GO:0031340">
    <property type="term" value="P:positive regulation of vesicle fusion"/>
    <property type="evidence" value="ECO:0007669"/>
    <property type="project" value="TreeGrafter"/>
</dbReference>
<dbReference type="InterPro" id="IPR057815">
    <property type="entry name" value="C2CD5_C"/>
</dbReference>
<organism evidence="3">
    <name type="scientific">Notodromas monacha</name>
    <dbReference type="NCBI Taxonomy" id="399045"/>
    <lineage>
        <taxon>Eukaryota</taxon>
        <taxon>Metazoa</taxon>
        <taxon>Ecdysozoa</taxon>
        <taxon>Arthropoda</taxon>
        <taxon>Crustacea</taxon>
        <taxon>Oligostraca</taxon>
        <taxon>Ostracoda</taxon>
        <taxon>Podocopa</taxon>
        <taxon>Podocopida</taxon>
        <taxon>Cypridocopina</taxon>
        <taxon>Cypridoidea</taxon>
        <taxon>Cyprididae</taxon>
        <taxon>Notodromas</taxon>
    </lineage>
</organism>
<dbReference type="CDD" id="cd08688">
    <property type="entry name" value="C2_KIAA0528-like"/>
    <property type="match status" value="1"/>
</dbReference>
<dbReference type="GO" id="GO:0005886">
    <property type="term" value="C:plasma membrane"/>
    <property type="evidence" value="ECO:0007669"/>
    <property type="project" value="TreeGrafter"/>
</dbReference>
<dbReference type="GO" id="GO:0010828">
    <property type="term" value="P:positive regulation of D-glucose transmembrane transport"/>
    <property type="evidence" value="ECO:0007669"/>
    <property type="project" value="TreeGrafter"/>
</dbReference>
<keyword evidence="4" id="KW-1185">Reference proteome</keyword>
<evidence type="ECO:0000256" key="1">
    <source>
        <dbReference type="SAM" id="MobiDB-lite"/>
    </source>
</evidence>
<evidence type="ECO:0000313" key="4">
    <source>
        <dbReference type="Proteomes" id="UP000678499"/>
    </source>
</evidence>
<accession>A0A7R9BQ49</accession>
<dbReference type="InterPro" id="IPR035892">
    <property type="entry name" value="C2_domain_sf"/>
</dbReference>
<dbReference type="EMBL" id="OA883313">
    <property type="protein sequence ID" value="CAD7278584.1"/>
    <property type="molecule type" value="Genomic_DNA"/>
</dbReference>
<evidence type="ECO:0000259" key="2">
    <source>
        <dbReference type="PROSITE" id="PS50004"/>
    </source>
</evidence>
<feature type="region of interest" description="Disordered" evidence="1">
    <location>
        <begin position="639"/>
        <end position="666"/>
    </location>
</feature>
<dbReference type="GO" id="GO:0072659">
    <property type="term" value="P:protein localization to plasma membrane"/>
    <property type="evidence" value="ECO:0007669"/>
    <property type="project" value="TreeGrafter"/>
</dbReference>
<dbReference type="Pfam" id="PF23028">
    <property type="entry name" value="YbjQ_3"/>
    <property type="match status" value="1"/>
</dbReference>
<dbReference type="InterPro" id="IPR056431">
    <property type="entry name" value="C2CD5_YbjQ-rel_dom"/>
</dbReference>
<dbReference type="OrthoDB" id="419768at2759"/>
<dbReference type="InterPro" id="IPR056430">
    <property type="entry name" value="C2CD5_YbjQ-like_dom"/>
</dbReference>
<dbReference type="GO" id="GO:0065002">
    <property type="term" value="P:intracellular protein transmembrane transport"/>
    <property type="evidence" value="ECO:0007669"/>
    <property type="project" value="TreeGrafter"/>
</dbReference>
<reference evidence="3" key="1">
    <citation type="submission" date="2020-11" db="EMBL/GenBank/DDBJ databases">
        <authorList>
            <person name="Tran Van P."/>
        </authorList>
    </citation>
    <scope>NUCLEOTIDE SEQUENCE</scope>
</reference>
<dbReference type="SMART" id="SM00239">
    <property type="entry name" value="C2"/>
    <property type="match status" value="1"/>
</dbReference>
<protein>
    <recommendedName>
        <fullName evidence="2">C2 domain-containing protein</fullName>
    </recommendedName>
</protein>
<dbReference type="InterPro" id="IPR038983">
    <property type="entry name" value="C2CD5"/>
</dbReference>
<sequence>MPGRVKVRIVAGRNLPVMDRTNETTDAYVEVRFGSTTYKTEVCRKTLSPQWNSEWFRFEVDDASLQDEPLQIRVMDHDTYSANDAIGKVYIDLNPLLLPSFARTVPEGEGSNSSGGAVMNGWIPIYDTIHGLRGEVSIILKVDFISNFNKYRKSSCGVQIFYAPSVPWGYTLGAVHGFVEELVVNNDPEYQWIDKIRTPRASNEARQVLFCKLSGEVQRKIGLKALELGGNAILGYKVCFDLEGESGVVVRGIGTAVTICRSIGGLENIHDMLTAFGSNFSTRQAESFAGSAAVVESASRKISLGNNINANRPKTFGHVYSMTGGCKYSQCVVPEIWTNRRPVQREGILARLNTNYGSNGKNVYNADRHGRSAANIYSPASEYLTNRPEFYLSDTDDESECPSVFLEEDDSSDYPVQTLPEFPFVEETVSSQTVLSTSPARLSPRSSFHGRTSSVSTQGPVRKYSTAVPPPPLSPGRGRSSKSDYKTAASLEAEYRNADLIIPKYSVSGPPPKSAVKDSGEILEYPFLTMSAYPDDFILRLGGTVSARSVKLLDRIHNPDEPETRDAWWTELRMEIRSHTKALACNVVLGYEEKTSIWEEICILSASGTAAFVAGVQYNDPTMLTYGIIGYPMPSQSAHEHMRKDSFRSTSSGGEQSAEETLDTEKELEKDGCPLSVFSPDSSPCGTCHAPYGDGNAPFPVSLKRCQVCWNGKVPDSLILTIEPPNKIPRIGKGTLIQGRVSRPLKDCKAEQLAKEISDSLPFLEYEMYRQLINKLRVKGMNCICGLTTQISIGDKLLIGVATGTACYFAALPPPTVPRILASHSSSSMKSENGDGDSSVSDIQKKLCELVAANKKTFGLAKTPEIIDDCEDLDVINLLMDPKPPLDFEVSNIEDYICNGRSKTSNPQDTFVESEDELPQNQLFTKIWRGNVTPPFTSKDLSRIMDRLIHGTCYRFKKAEPKIVRMVRVNVTSVEEDELQVILTGVSLGTPSFSYNMNHWKKLSASTEPSVESDAETVKSLKESSDGACETELKPSTSSIGRKPSSNLTLTVPDSGVNRIVAENSFELPTPVLITPLTWIHGKKPESYLGNLNFFFVRETMNVKECGGLSIFVSSFVAEVLSIVRAHVRALGGNALISYSMSECSLMHSAQPKGSDA</sequence>
<dbReference type="Pfam" id="PF23128">
    <property type="entry name" value="YbjQ_4"/>
    <property type="match status" value="1"/>
</dbReference>
<dbReference type="SUPFAM" id="SSF49562">
    <property type="entry name" value="C2 domain (Calcium/lipid-binding domain, CaLB)"/>
    <property type="match status" value="1"/>
</dbReference>
<feature type="region of interest" description="Disordered" evidence="1">
    <location>
        <begin position="433"/>
        <end position="485"/>
    </location>
</feature>
<feature type="compositionally biased region" description="Polar residues" evidence="1">
    <location>
        <begin position="1034"/>
        <end position="1045"/>
    </location>
</feature>
<dbReference type="PROSITE" id="PS50004">
    <property type="entry name" value="C2"/>
    <property type="match status" value="1"/>
</dbReference>
<feature type="compositionally biased region" description="Polar residues" evidence="1">
    <location>
        <begin position="433"/>
        <end position="459"/>
    </location>
</feature>
<dbReference type="InterPro" id="IPR000008">
    <property type="entry name" value="C2_dom"/>
</dbReference>
<proteinExistence type="predicted"/>
<feature type="region of interest" description="Disordered" evidence="1">
    <location>
        <begin position="1021"/>
        <end position="1045"/>
    </location>
</feature>